<name>A0ABR3JQS7_9AGAR</name>
<feature type="region of interest" description="Disordered" evidence="15">
    <location>
        <begin position="223"/>
        <end position="264"/>
    </location>
</feature>
<evidence type="ECO:0000256" key="13">
    <source>
        <dbReference type="ARBA" id="ARBA00023157"/>
    </source>
</evidence>
<evidence type="ECO:0000259" key="18">
    <source>
        <dbReference type="PROSITE" id="PS51914"/>
    </source>
</evidence>
<comment type="caution">
    <text evidence="19">The sequence shown here is derived from an EMBL/GenBank/DDBJ whole genome shotgun (WGS) entry which is preliminary data.</text>
</comment>
<keyword evidence="9" id="KW-0072">Autophagy</keyword>
<evidence type="ECO:0000256" key="11">
    <source>
        <dbReference type="ARBA" id="ARBA00023128"/>
    </source>
</evidence>
<accession>A0ABR3JQS7</accession>
<evidence type="ECO:0000256" key="9">
    <source>
        <dbReference type="ARBA" id="ARBA00023006"/>
    </source>
</evidence>
<evidence type="ECO:0000256" key="12">
    <source>
        <dbReference type="ARBA" id="ARBA00023136"/>
    </source>
</evidence>
<feature type="compositionally biased region" description="Basic and acidic residues" evidence="15">
    <location>
        <begin position="331"/>
        <end position="344"/>
    </location>
</feature>
<feature type="region of interest" description="Disordered" evidence="15">
    <location>
        <begin position="325"/>
        <end position="352"/>
    </location>
</feature>
<keyword evidence="7 17" id="KW-0732">Signal</keyword>
<keyword evidence="12 16" id="KW-0472">Membrane</keyword>
<dbReference type="InterPro" id="IPR018939">
    <property type="entry name" value="Autophagy-rel_prot_27"/>
</dbReference>
<protein>
    <recommendedName>
        <fullName evidence="5">Autophagy-related protein 27</fullName>
    </recommendedName>
</protein>
<organism evidence="19 20">
    <name type="scientific">Hohenbuehelia grisea</name>
    <dbReference type="NCBI Taxonomy" id="104357"/>
    <lineage>
        <taxon>Eukaryota</taxon>
        <taxon>Fungi</taxon>
        <taxon>Dikarya</taxon>
        <taxon>Basidiomycota</taxon>
        <taxon>Agaricomycotina</taxon>
        <taxon>Agaricomycetes</taxon>
        <taxon>Agaricomycetidae</taxon>
        <taxon>Agaricales</taxon>
        <taxon>Pleurotineae</taxon>
        <taxon>Pleurotaceae</taxon>
        <taxon>Hohenbuehelia</taxon>
    </lineage>
</organism>
<evidence type="ECO:0000256" key="2">
    <source>
        <dbReference type="ARBA" id="ARBA00004358"/>
    </source>
</evidence>
<evidence type="ECO:0000256" key="7">
    <source>
        <dbReference type="ARBA" id="ARBA00022729"/>
    </source>
</evidence>
<keyword evidence="11" id="KW-0496">Mitochondrion</keyword>
<dbReference type="InterPro" id="IPR044865">
    <property type="entry name" value="MRH_dom"/>
</dbReference>
<comment type="similarity">
    <text evidence="4">Belongs to the ATG27 family.</text>
</comment>
<feature type="signal peptide" evidence="17">
    <location>
        <begin position="1"/>
        <end position="22"/>
    </location>
</feature>
<evidence type="ECO:0000256" key="14">
    <source>
        <dbReference type="ARBA" id="ARBA00023329"/>
    </source>
</evidence>
<feature type="chain" id="PRO_5047522557" description="Autophagy-related protein 27" evidence="17">
    <location>
        <begin position="23"/>
        <end position="352"/>
    </location>
</feature>
<keyword evidence="6 16" id="KW-0812">Transmembrane</keyword>
<evidence type="ECO:0000256" key="17">
    <source>
        <dbReference type="SAM" id="SignalP"/>
    </source>
</evidence>
<evidence type="ECO:0000256" key="10">
    <source>
        <dbReference type="ARBA" id="ARBA00023034"/>
    </source>
</evidence>
<keyword evidence="10" id="KW-0333">Golgi apparatus</keyword>
<evidence type="ECO:0000256" key="5">
    <source>
        <dbReference type="ARBA" id="ARBA00013776"/>
    </source>
</evidence>
<keyword evidence="8 16" id="KW-1133">Transmembrane helix</keyword>
<evidence type="ECO:0000313" key="20">
    <source>
        <dbReference type="Proteomes" id="UP001556367"/>
    </source>
</evidence>
<evidence type="ECO:0000256" key="1">
    <source>
        <dbReference type="ARBA" id="ARBA00004304"/>
    </source>
</evidence>
<evidence type="ECO:0000256" key="8">
    <source>
        <dbReference type="ARBA" id="ARBA00022989"/>
    </source>
</evidence>
<feature type="transmembrane region" description="Helical" evidence="16">
    <location>
        <begin position="272"/>
        <end position="290"/>
    </location>
</feature>
<feature type="domain" description="MRH" evidence="18">
    <location>
        <begin position="49"/>
        <end position="225"/>
    </location>
</feature>
<dbReference type="InterPro" id="IPR009011">
    <property type="entry name" value="Man6P_isomerase_rcpt-bd_dom_sf"/>
</dbReference>
<dbReference type="SUPFAM" id="SSF50911">
    <property type="entry name" value="Mannose 6-phosphate receptor domain"/>
    <property type="match status" value="2"/>
</dbReference>
<evidence type="ECO:0000256" key="6">
    <source>
        <dbReference type="ARBA" id="ARBA00022692"/>
    </source>
</evidence>
<keyword evidence="20" id="KW-1185">Reference proteome</keyword>
<comment type="subcellular location">
    <subcellularLocation>
        <location evidence="2">Cytoplasmic vesicle membrane</location>
        <topology evidence="2">Single-pass type I membrane protein</topology>
    </subcellularLocation>
    <subcellularLocation>
        <location evidence="3">Golgi apparatus membrane</location>
        <topology evidence="3">Single-pass type I membrane protein</topology>
    </subcellularLocation>
    <subcellularLocation>
        <location evidence="1">Mitochondrion membrane</location>
        <topology evidence="1">Single-pass membrane protein</topology>
    </subcellularLocation>
</comment>
<evidence type="ECO:0000313" key="19">
    <source>
        <dbReference type="EMBL" id="KAL0958189.1"/>
    </source>
</evidence>
<reference evidence="20" key="1">
    <citation type="submission" date="2024-06" db="EMBL/GenBank/DDBJ databases">
        <title>Multi-omics analyses provide insights into the biosynthesis of the anticancer antibiotic pleurotin in Hohenbuehelia grisea.</title>
        <authorList>
            <person name="Weaver J.A."/>
            <person name="Alberti F."/>
        </authorList>
    </citation>
    <scope>NUCLEOTIDE SEQUENCE [LARGE SCALE GENOMIC DNA]</scope>
    <source>
        <strain evidence="20">T-177</strain>
    </source>
</reference>
<evidence type="ECO:0000256" key="3">
    <source>
        <dbReference type="ARBA" id="ARBA00004614"/>
    </source>
</evidence>
<evidence type="ECO:0000256" key="4">
    <source>
        <dbReference type="ARBA" id="ARBA00005363"/>
    </source>
</evidence>
<proteinExistence type="inferred from homology"/>
<dbReference type="Proteomes" id="UP001556367">
    <property type="component" value="Unassembled WGS sequence"/>
</dbReference>
<dbReference type="Gene3D" id="2.70.130.10">
    <property type="entry name" value="Mannose-6-phosphate receptor binding domain"/>
    <property type="match status" value="1"/>
</dbReference>
<sequence>MVSAKWLRRFLLGLLPAALTSGAVISLSTPDARARALVPVTTTDSPNKLACKFNIEDPKSHDRVEYDLCPLLSHHEHPMRIKILKETPPTRTLDIYTISLGGPLGRTGELPAELQCPAETWVCLIVRNSRPSRPSEPERITEVVPIVTTDKIAPAVSLSSYTAGGSAHPTLNVRLSGDKWGGQAQSALFRFECDHNSNETAKPIFVLRYAHEHLFRWKTHHACPKRVSQPDPDQKNPDPPKVPQTDEPVKWPDETPGQEFETVGPRHSIQRLMFGLMLISAAVFMAWKLLASSRRRRLVQLHKNSALQPASYRGVFINNQEDTEVVPLSPSEERSKGSGEDGKRYGAVMAPI</sequence>
<keyword evidence="14" id="KW-0968">Cytoplasmic vesicle</keyword>
<dbReference type="Pfam" id="PF09451">
    <property type="entry name" value="ATG27"/>
    <property type="match status" value="1"/>
</dbReference>
<keyword evidence="13" id="KW-1015">Disulfide bond</keyword>
<dbReference type="EMBL" id="JASNQZ010000004">
    <property type="protein sequence ID" value="KAL0958189.1"/>
    <property type="molecule type" value="Genomic_DNA"/>
</dbReference>
<gene>
    <name evidence="19" type="ORF">HGRIS_000352</name>
</gene>
<dbReference type="PROSITE" id="PS51914">
    <property type="entry name" value="MRH"/>
    <property type="match status" value="1"/>
</dbReference>
<evidence type="ECO:0000256" key="15">
    <source>
        <dbReference type="SAM" id="MobiDB-lite"/>
    </source>
</evidence>
<evidence type="ECO:0000256" key="16">
    <source>
        <dbReference type="SAM" id="Phobius"/>
    </source>
</evidence>